<dbReference type="PROSITE" id="PS00300">
    <property type="entry name" value="SRP54"/>
    <property type="match status" value="1"/>
</dbReference>
<comment type="subcellular location">
    <subcellularLocation>
        <location evidence="1">Cell inner membrane</location>
        <topology evidence="1">Peripheral membrane protein</topology>
        <orientation evidence="1">Cytoplasmic side</orientation>
    </subcellularLocation>
    <subcellularLocation>
        <location evidence="11">Cell membrane</location>
        <topology evidence="11">Peripheral membrane protein</topology>
        <orientation evidence="11">Cytoplasmic side</orientation>
    </subcellularLocation>
    <subcellularLocation>
        <location evidence="11">Cytoplasm</location>
    </subcellularLocation>
</comment>
<keyword evidence="4 11" id="KW-0547">Nucleotide-binding</keyword>
<dbReference type="RefSeq" id="WP_181759705.1">
    <property type="nucleotide sequence ID" value="NZ_BMCR01000006.1"/>
</dbReference>
<dbReference type="NCBIfam" id="TIGR00064">
    <property type="entry name" value="ftsY"/>
    <property type="match status" value="1"/>
</dbReference>
<keyword evidence="3 11" id="KW-0963">Cytoplasm</keyword>
<dbReference type="InterPro" id="IPR013822">
    <property type="entry name" value="Signal_recog_particl_SRP54_hlx"/>
</dbReference>
<dbReference type="SUPFAM" id="SSF52540">
    <property type="entry name" value="P-loop containing nucleoside triphosphate hydrolases"/>
    <property type="match status" value="1"/>
</dbReference>
<comment type="subunit">
    <text evidence="11">Part of the signal recognition particle protein translocation system, which is composed of SRP and FtsY. SRP is a ribonucleoprotein composed of Ffh and a 4.5S RNA molecule.</text>
</comment>
<dbReference type="Gene3D" id="1.20.120.140">
    <property type="entry name" value="Signal recognition particle SRP54, nucleotide-binding domain"/>
    <property type="match status" value="1"/>
</dbReference>
<reference evidence="14 15" key="1">
    <citation type="submission" date="2020-07" db="EMBL/GenBank/DDBJ databases">
        <authorList>
            <person name="Li M."/>
        </authorList>
    </citation>
    <scope>NUCLEOTIDE SEQUENCE [LARGE SCALE GENOMIC DNA]</scope>
    <source>
        <strain evidence="14 15">DSM 23284</strain>
    </source>
</reference>
<dbReference type="GO" id="GO:0005525">
    <property type="term" value="F:GTP binding"/>
    <property type="evidence" value="ECO:0007669"/>
    <property type="project" value="UniProtKB-UniRule"/>
</dbReference>
<protein>
    <recommendedName>
        <fullName evidence="11">Signal recognition particle receptor FtsY</fullName>
        <shortName evidence="11">SRP receptor</shortName>
        <ecNumber evidence="11">3.6.5.4</ecNumber>
    </recommendedName>
</protein>
<keyword evidence="8 11" id="KW-0675">Receptor</keyword>
<dbReference type="PANTHER" id="PTHR43134:SF1">
    <property type="entry name" value="SIGNAL RECOGNITION PARTICLE RECEPTOR SUBUNIT ALPHA"/>
    <property type="match status" value="1"/>
</dbReference>
<evidence type="ECO:0000256" key="10">
    <source>
        <dbReference type="ARBA" id="ARBA00053570"/>
    </source>
</evidence>
<dbReference type="InterPro" id="IPR027417">
    <property type="entry name" value="P-loop_NTPase"/>
</dbReference>
<dbReference type="HAMAP" id="MF_00920">
    <property type="entry name" value="FtsY"/>
    <property type="match status" value="1"/>
</dbReference>
<dbReference type="Pfam" id="PF02881">
    <property type="entry name" value="SRP54_N"/>
    <property type="match status" value="1"/>
</dbReference>
<dbReference type="EC" id="3.6.5.4" evidence="11"/>
<dbReference type="Proteomes" id="UP000559404">
    <property type="component" value="Unassembled WGS sequence"/>
</dbReference>
<dbReference type="Gene3D" id="3.40.50.300">
    <property type="entry name" value="P-loop containing nucleotide triphosphate hydrolases"/>
    <property type="match status" value="1"/>
</dbReference>
<sequence>MSDEKRGFLGRLFGRKDNKTQTDARETVETVETADAALSGTDDAAQAPLAPEAPATEAPTEVAPRVEPAEAGAPKTEAPNSESSDLATPETPVEPAPAATADEERPAPEAVEEPAQETEPPASVEPEASEAAPEPAAPRLSWFARLKAGLSRSSASLTGGITALFTKRKLDAETLEELEDLLIQADLGVETAMTITERISDGRFDKEIAPEEVRRILAEEVAKVLEPVAQPLELDPANAPHVVLMVGVNGTGKTTTIGKLAAKLRAEGKSVMLAAGDTFRAAAVEQLKIWGERTGAPVVARDTGADAAGLVFDAMREAREKGVDVLLIDTAGRLQNRAELMAELEKVVRVIRKHDPNAPHSVLLTLDATTGQNAMNQVEIFGKTAGVTGLVMTKLDGTARGGILVAIAARHKLPVHFIGVGEGIDDLEPFTAGDFAAAIAASES</sequence>
<evidence type="ECO:0000256" key="1">
    <source>
        <dbReference type="ARBA" id="ARBA00004515"/>
    </source>
</evidence>
<dbReference type="GO" id="GO:0003924">
    <property type="term" value="F:GTPase activity"/>
    <property type="evidence" value="ECO:0007669"/>
    <property type="project" value="UniProtKB-UniRule"/>
</dbReference>
<feature type="compositionally biased region" description="Low complexity" evidence="12">
    <location>
        <begin position="87"/>
        <end position="100"/>
    </location>
</feature>
<dbReference type="GO" id="GO:0006614">
    <property type="term" value="P:SRP-dependent cotranslational protein targeting to membrane"/>
    <property type="evidence" value="ECO:0007669"/>
    <property type="project" value="InterPro"/>
</dbReference>
<evidence type="ECO:0000256" key="12">
    <source>
        <dbReference type="SAM" id="MobiDB-lite"/>
    </source>
</evidence>
<dbReference type="FunFam" id="3.40.50.300:FF:000053">
    <property type="entry name" value="Signal recognition particle receptor FtsY"/>
    <property type="match status" value="1"/>
</dbReference>
<evidence type="ECO:0000313" key="14">
    <source>
        <dbReference type="EMBL" id="MBA4611515.1"/>
    </source>
</evidence>
<dbReference type="FunFam" id="1.20.120.140:FF:000002">
    <property type="entry name" value="Signal recognition particle receptor FtsY"/>
    <property type="match status" value="1"/>
</dbReference>
<dbReference type="EMBL" id="JACEON010000005">
    <property type="protein sequence ID" value="MBA4611515.1"/>
    <property type="molecule type" value="Genomic_DNA"/>
</dbReference>
<dbReference type="InterPro" id="IPR004390">
    <property type="entry name" value="SR_rcpt_FtsY"/>
</dbReference>
<evidence type="ECO:0000313" key="15">
    <source>
        <dbReference type="Proteomes" id="UP000559404"/>
    </source>
</evidence>
<evidence type="ECO:0000259" key="13">
    <source>
        <dbReference type="PROSITE" id="PS00300"/>
    </source>
</evidence>
<keyword evidence="2 11" id="KW-1003">Cell membrane</keyword>
<feature type="compositionally biased region" description="Basic and acidic residues" evidence="12">
    <location>
        <begin position="14"/>
        <end position="28"/>
    </location>
</feature>
<feature type="compositionally biased region" description="Low complexity" evidence="12">
    <location>
        <begin position="44"/>
        <end position="63"/>
    </location>
</feature>
<keyword evidence="15" id="KW-1185">Reference proteome</keyword>
<dbReference type="InterPro" id="IPR003593">
    <property type="entry name" value="AAA+_ATPase"/>
</dbReference>
<dbReference type="SMART" id="SM00382">
    <property type="entry name" value="AAA"/>
    <property type="match status" value="1"/>
</dbReference>
<comment type="caution">
    <text evidence="14">The sequence shown here is derived from an EMBL/GenBank/DDBJ whole genome shotgun (WGS) entry which is preliminary data.</text>
</comment>
<evidence type="ECO:0000256" key="6">
    <source>
        <dbReference type="ARBA" id="ARBA00023134"/>
    </source>
</evidence>
<dbReference type="SMART" id="SM00962">
    <property type="entry name" value="SRP54"/>
    <property type="match status" value="1"/>
</dbReference>
<reference evidence="14 15" key="2">
    <citation type="submission" date="2020-08" db="EMBL/GenBank/DDBJ databases">
        <title>Stappia taiwanensis sp. nov., isolated from a coastal thermal spring.</title>
        <authorList>
            <person name="Kampfer P."/>
        </authorList>
    </citation>
    <scope>NUCLEOTIDE SEQUENCE [LARGE SCALE GENOMIC DNA]</scope>
    <source>
        <strain evidence="14 15">DSM 23284</strain>
    </source>
</reference>
<dbReference type="SUPFAM" id="SSF47364">
    <property type="entry name" value="Domain of the SRP/SRP receptor G-proteins"/>
    <property type="match status" value="1"/>
</dbReference>
<keyword evidence="7 11" id="KW-0472">Membrane</keyword>
<comment type="catalytic activity">
    <reaction evidence="9 11">
        <text>GTP + H2O = GDP + phosphate + H(+)</text>
        <dbReference type="Rhea" id="RHEA:19669"/>
        <dbReference type="ChEBI" id="CHEBI:15377"/>
        <dbReference type="ChEBI" id="CHEBI:15378"/>
        <dbReference type="ChEBI" id="CHEBI:37565"/>
        <dbReference type="ChEBI" id="CHEBI:43474"/>
        <dbReference type="ChEBI" id="CHEBI:58189"/>
        <dbReference type="EC" id="3.6.5.4"/>
    </reaction>
</comment>
<dbReference type="PANTHER" id="PTHR43134">
    <property type="entry name" value="SIGNAL RECOGNITION PARTICLE RECEPTOR SUBUNIT ALPHA"/>
    <property type="match status" value="1"/>
</dbReference>
<proteinExistence type="inferred from homology"/>
<dbReference type="AlphaFoldDB" id="A0A838XLZ3"/>
<dbReference type="InterPro" id="IPR042101">
    <property type="entry name" value="SRP54_N_sf"/>
</dbReference>
<dbReference type="InterPro" id="IPR000897">
    <property type="entry name" value="SRP54_GTPase_dom"/>
</dbReference>
<feature type="domain" description="SRP54-type proteins GTP-binding" evidence="13">
    <location>
        <begin position="414"/>
        <end position="427"/>
    </location>
</feature>
<keyword evidence="6 11" id="KW-0342">GTP-binding</keyword>
<evidence type="ECO:0000256" key="9">
    <source>
        <dbReference type="ARBA" id="ARBA00048027"/>
    </source>
</evidence>
<feature type="binding site" evidence="11">
    <location>
        <begin position="393"/>
        <end position="396"/>
    </location>
    <ligand>
        <name>GTP</name>
        <dbReference type="ChEBI" id="CHEBI:37565"/>
    </ligand>
</feature>
<dbReference type="GO" id="GO:0005737">
    <property type="term" value="C:cytoplasm"/>
    <property type="evidence" value="ECO:0007669"/>
    <property type="project" value="UniProtKB-SubCell"/>
</dbReference>
<evidence type="ECO:0000256" key="11">
    <source>
        <dbReference type="HAMAP-Rule" id="MF_00920"/>
    </source>
</evidence>
<dbReference type="Pfam" id="PF00448">
    <property type="entry name" value="SRP54"/>
    <property type="match status" value="1"/>
</dbReference>
<accession>A0A838XLZ3</accession>
<evidence type="ECO:0000256" key="2">
    <source>
        <dbReference type="ARBA" id="ARBA00022475"/>
    </source>
</evidence>
<dbReference type="GO" id="GO:0005886">
    <property type="term" value="C:plasma membrane"/>
    <property type="evidence" value="ECO:0007669"/>
    <property type="project" value="UniProtKB-SubCell"/>
</dbReference>
<feature type="region of interest" description="Disordered" evidence="12">
    <location>
        <begin position="1"/>
        <end position="136"/>
    </location>
</feature>
<dbReference type="SMART" id="SM00963">
    <property type="entry name" value="SRP54_N"/>
    <property type="match status" value="1"/>
</dbReference>
<keyword evidence="5 11" id="KW-0378">Hydrolase</keyword>
<evidence type="ECO:0000256" key="5">
    <source>
        <dbReference type="ARBA" id="ARBA00022801"/>
    </source>
</evidence>
<dbReference type="GO" id="GO:0005047">
    <property type="term" value="F:signal recognition particle binding"/>
    <property type="evidence" value="ECO:0007669"/>
    <property type="project" value="TreeGrafter"/>
</dbReference>
<feature type="binding site" evidence="11">
    <location>
        <begin position="329"/>
        <end position="333"/>
    </location>
    <ligand>
        <name>GTP</name>
        <dbReference type="ChEBI" id="CHEBI:37565"/>
    </ligand>
</feature>
<feature type="compositionally biased region" description="Low complexity" evidence="12">
    <location>
        <begin position="117"/>
        <end position="136"/>
    </location>
</feature>
<comment type="function">
    <text evidence="10 11">Involved in targeting and insertion of nascent membrane proteins into the cytoplasmic membrane. Acts as a receptor for the complex formed by the signal recognition particle (SRP) and the ribosome-nascent chain (RNC). Interaction with SRP-RNC leads to the transfer of the RNC complex to the Sec translocase for insertion into the membrane, the hydrolysis of GTP by both Ffh and FtsY, and the dissociation of the SRP-FtsY complex into the individual components.</text>
</comment>
<evidence type="ECO:0000256" key="4">
    <source>
        <dbReference type="ARBA" id="ARBA00022741"/>
    </source>
</evidence>
<feature type="binding site" evidence="11">
    <location>
        <begin position="247"/>
        <end position="254"/>
    </location>
    <ligand>
        <name>GTP</name>
        <dbReference type="ChEBI" id="CHEBI:37565"/>
    </ligand>
</feature>
<organism evidence="14 15">
    <name type="scientific">Stappia taiwanensis</name>
    <dbReference type="NCBI Taxonomy" id="992267"/>
    <lineage>
        <taxon>Bacteria</taxon>
        <taxon>Pseudomonadati</taxon>
        <taxon>Pseudomonadota</taxon>
        <taxon>Alphaproteobacteria</taxon>
        <taxon>Hyphomicrobiales</taxon>
        <taxon>Stappiaceae</taxon>
        <taxon>Stappia</taxon>
    </lineage>
</organism>
<evidence type="ECO:0000256" key="3">
    <source>
        <dbReference type="ARBA" id="ARBA00022490"/>
    </source>
</evidence>
<gene>
    <name evidence="11 14" type="primary">ftsY</name>
    <name evidence="14" type="ORF">H1W37_07635</name>
</gene>
<evidence type="ECO:0000256" key="8">
    <source>
        <dbReference type="ARBA" id="ARBA00023170"/>
    </source>
</evidence>
<evidence type="ECO:0000256" key="7">
    <source>
        <dbReference type="ARBA" id="ARBA00023136"/>
    </source>
</evidence>
<dbReference type="CDD" id="cd17874">
    <property type="entry name" value="FtsY"/>
    <property type="match status" value="1"/>
</dbReference>
<name>A0A838XLZ3_9HYPH</name>
<dbReference type="InterPro" id="IPR036225">
    <property type="entry name" value="SRP/SRP_N"/>
</dbReference>
<comment type="similarity">
    <text evidence="11">Belongs to the GTP-binding SRP family. FtsY subfamily.</text>
</comment>